<dbReference type="OrthoDB" id="2373640at2"/>
<dbReference type="RefSeq" id="WP_089524201.1">
    <property type="nucleotide sequence ID" value="NZ_NMUQ01000001.1"/>
</dbReference>
<keyword evidence="2 4" id="KW-0238">DNA-binding</keyword>
<name>A0A229P5A5_9BACL</name>
<dbReference type="PROSITE" id="PS50977">
    <property type="entry name" value="HTH_TETR_2"/>
    <property type="match status" value="1"/>
</dbReference>
<dbReference type="InterPro" id="IPR050109">
    <property type="entry name" value="HTH-type_TetR-like_transc_reg"/>
</dbReference>
<dbReference type="PRINTS" id="PR00455">
    <property type="entry name" value="HTHTETR"/>
</dbReference>
<dbReference type="Proteomes" id="UP000215145">
    <property type="component" value="Unassembled WGS sequence"/>
</dbReference>
<dbReference type="InterPro" id="IPR009057">
    <property type="entry name" value="Homeodomain-like_sf"/>
</dbReference>
<evidence type="ECO:0000313" key="6">
    <source>
        <dbReference type="EMBL" id="OXM17124.1"/>
    </source>
</evidence>
<dbReference type="EMBL" id="NMUQ01000001">
    <property type="protein sequence ID" value="OXM17124.1"/>
    <property type="molecule type" value="Genomic_DNA"/>
</dbReference>
<proteinExistence type="predicted"/>
<evidence type="ECO:0000256" key="1">
    <source>
        <dbReference type="ARBA" id="ARBA00023015"/>
    </source>
</evidence>
<evidence type="ECO:0000256" key="3">
    <source>
        <dbReference type="ARBA" id="ARBA00023163"/>
    </source>
</evidence>
<reference evidence="6 7" key="1">
    <citation type="submission" date="2017-07" db="EMBL/GenBank/DDBJ databases">
        <title>Paenibacillus herberti R33 genome sequencing and assembly.</title>
        <authorList>
            <person name="Su W."/>
        </authorList>
    </citation>
    <scope>NUCLEOTIDE SEQUENCE [LARGE SCALE GENOMIC DNA]</scope>
    <source>
        <strain evidence="6 7">R33</strain>
    </source>
</reference>
<protein>
    <submittedName>
        <fullName evidence="6">TetR family transcriptional regulator</fullName>
    </submittedName>
</protein>
<dbReference type="Gene3D" id="1.10.357.10">
    <property type="entry name" value="Tetracycline Repressor, domain 2"/>
    <property type="match status" value="1"/>
</dbReference>
<keyword evidence="3" id="KW-0804">Transcription</keyword>
<feature type="domain" description="HTH tetR-type" evidence="5">
    <location>
        <begin position="14"/>
        <end position="74"/>
    </location>
</feature>
<sequence length="204" mass="22670">MAPYNEDQLLAIRDERREQILGAALGVFARHGPALTKMSMISQAAGISHGLLYHYFKSKDELFIALVSEAMLGAGDAVEEMLEHPGSIIDKLRHFLHDAMSVETRLLFLLIHQARTSHGVPEQVREIIKDYSLGWFAARLKPLFLQGQRTGEIASDDADQLIEGLLTAVSGSMLLHASDEHNIPLMNPDHLLRLVLAPDHIQPL</sequence>
<dbReference type="GO" id="GO:0003700">
    <property type="term" value="F:DNA-binding transcription factor activity"/>
    <property type="evidence" value="ECO:0007669"/>
    <property type="project" value="TreeGrafter"/>
</dbReference>
<keyword evidence="7" id="KW-1185">Reference proteome</keyword>
<evidence type="ECO:0000313" key="7">
    <source>
        <dbReference type="Proteomes" id="UP000215145"/>
    </source>
</evidence>
<dbReference type="SUPFAM" id="SSF48498">
    <property type="entry name" value="Tetracyclin repressor-like, C-terminal domain"/>
    <property type="match status" value="1"/>
</dbReference>
<dbReference type="PANTHER" id="PTHR30055">
    <property type="entry name" value="HTH-TYPE TRANSCRIPTIONAL REGULATOR RUTR"/>
    <property type="match status" value="1"/>
</dbReference>
<dbReference type="PANTHER" id="PTHR30055:SF234">
    <property type="entry name" value="HTH-TYPE TRANSCRIPTIONAL REGULATOR BETI"/>
    <property type="match status" value="1"/>
</dbReference>
<dbReference type="Pfam" id="PF00440">
    <property type="entry name" value="TetR_N"/>
    <property type="match status" value="1"/>
</dbReference>
<evidence type="ECO:0000256" key="4">
    <source>
        <dbReference type="PROSITE-ProRule" id="PRU00335"/>
    </source>
</evidence>
<dbReference type="GO" id="GO:0000976">
    <property type="term" value="F:transcription cis-regulatory region binding"/>
    <property type="evidence" value="ECO:0007669"/>
    <property type="project" value="TreeGrafter"/>
</dbReference>
<dbReference type="AlphaFoldDB" id="A0A229P5A5"/>
<dbReference type="InterPro" id="IPR036271">
    <property type="entry name" value="Tet_transcr_reg_TetR-rel_C_sf"/>
</dbReference>
<evidence type="ECO:0000256" key="2">
    <source>
        <dbReference type="ARBA" id="ARBA00023125"/>
    </source>
</evidence>
<keyword evidence="1" id="KW-0805">Transcription regulation</keyword>
<feature type="DNA-binding region" description="H-T-H motif" evidence="4">
    <location>
        <begin position="37"/>
        <end position="56"/>
    </location>
</feature>
<evidence type="ECO:0000259" key="5">
    <source>
        <dbReference type="PROSITE" id="PS50977"/>
    </source>
</evidence>
<dbReference type="InterPro" id="IPR001647">
    <property type="entry name" value="HTH_TetR"/>
</dbReference>
<dbReference type="SUPFAM" id="SSF46689">
    <property type="entry name" value="Homeodomain-like"/>
    <property type="match status" value="1"/>
</dbReference>
<comment type="caution">
    <text evidence="6">The sequence shown here is derived from an EMBL/GenBank/DDBJ whole genome shotgun (WGS) entry which is preliminary data.</text>
</comment>
<accession>A0A229P5A5</accession>
<gene>
    <name evidence="6" type="ORF">CGZ75_11015</name>
</gene>
<organism evidence="6 7">
    <name type="scientific">Paenibacillus herberti</name>
    <dbReference type="NCBI Taxonomy" id="1619309"/>
    <lineage>
        <taxon>Bacteria</taxon>
        <taxon>Bacillati</taxon>
        <taxon>Bacillota</taxon>
        <taxon>Bacilli</taxon>
        <taxon>Bacillales</taxon>
        <taxon>Paenibacillaceae</taxon>
        <taxon>Paenibacillus</taxon>
    </lineage>
</organism>